<organism evidence="1 2">
    <name type="scientific">Kocuria turfanensis</name>
    <dbReference type="NCBI Taxonomy" id="388357"/>
    <lineage>
        <taxon>Bacteria</taxon>
        <taxon>Bacillati</taxon>
        <taxon>Actinomycetota</taxon>
        <taxon>Actinomycetes</taxon>
        <taxon>Micrococcales</taxon>
        <taxon>Micrococcaceae</taxon>
        <taxon>Kocuria</taxon>
    </lineage>
</organism>
<evidence type="ECO:0008006" key="3">
    <source>
        <dbReference type="Google" id="ProtNLM"/>
    </source>
</evidence>
<dbReference type="STRING" id="388357.GCA_001580365_03239"/>
<keyword evidence="2" id="KW-1185">Reference proteome</keyword>
<reference evidence="1 2" key="1">
    <citation type="submission" date="2019-07" db="EMBL/GenBank/DDBJ databases">
        <title>Whole genome shotgun sequence of Kocuria turfanensis NBRC 107627.</title>
        <authorList>
            <person name="Hosoyama A."/>
            <person name="Uohara A."/>
            <person name="Ohji S."/>
            <person name="Ichikawa N."/>
        </authorList>
    </citation>
    <scope>NUCLEOTIDE SEQUENCE [LARGE SCALE GENOMIC DNA]</scope>
    <source>
        <strain evidence="1 2">NBRC 107627</strain>
    </source>
</reference>
<accession>A0A512IA60</accession>
<dbReference type="EMBL" id="BJZS01000022">
    <property type="protein sequence ID" value="GEO94594.1"/>
    <property type="molecule type" value="Genomic_DNA"/>
</dbReference>
<evidence type="ECO:0000313" key="2">
    <source>
        <dbReference type="Proteomes" id="UP000321103"/>
    </source>
</evidence>
<protein>
    <recommendedName>
        <fullName evidence="3">Transposase</fullName>
    </recommendedName>
</protein>
<dbReference type="AlphaFoldDB" id="A0A512IA60"/>
<sequence length="108" mass="12339">MRGISVLTGFTLAVKIGDWHRFTGNTHARRLLVEAAWHHRPAYRIGATMRIRWDKAPVAARACGDAGNQRLHERWVRILERKKRPTVANVAIARDLAEWCWSLAVMGD</sequence>
<comment type="caution">
    <text evidence="1">The sequence shown here is derived from an EMBL/GenBank/DDBJ whole genome shotgun (WGS) entry which is preliminary data.</text>
</comment>
<proteinExistence type="predicted"/>
<evidence type="ECO:0000313" key="1">
    <source>
        <dbReference type="EMBL" id="GEO94594.1"/>
    </source>
</evidence>
<dbReference type="Proteomes" id="UP000321103">
    <property type="component" value="Unassembled WGS sequence"/>
</dbReference>
<dbReference type="RefSeq" id="WP_232319331.1">
    <property type="nucleotide sequence ID" value="NZ_CP014480.1"/>
</dbReference>
<name>A0A512IA60_9MICC</name>
<gene>
    <name evidence="1" type="ORF">KTU01_07170</name>
</gene>